<protein>
    <submittedName>
        <fullName evidence="2">Uncharacterized protein</fullName>
    </submittedName>
</protein>
<dbReference type="EMBL" id="KY774314">
    <property type="protein sequence ID" value="ART30837.1"/>
    <property type="molecule type" value="Genomic_DNA"/>
</dbReference>
<feature type="compositionally biased region" description="Polar residues" evidence="1">
    <location>
        <begin position="17"/>
        <end position="28"/>
    </location>
</feature>
<accession>A0A1Y0B097</accession>
<name>A0A1Y0B097_9LAMI</name>
<organism evidence="2">
    <name type="scientific">Utricularia reniformis</name>
    <dbReference type="NCBI Taxonomy" id="192314"/>
    <lineage>
        <taxon>Eukaryota</taxon>
        <taxon>Viridiplantae</taxon>
        <taxon>Streptophyta</taxon>
        <taxon>Embryophyta</taxon>
        <taxon>Tracheophyta</taxon>
        <taxon>Spermatophyta</taxon>
        <taxon>Magnoliopsida</taxon>
        <taxon>eudicotyledons</taxon>
        <taxon>Gunneridae</taxon>
        <taxon>Pentapetalae</taxon>
        <taxon>asterids</taxon>
        <taxon>lamiids</taxon>
        <taxon>Lamiales</taxon>
        <taxon>Lentibulariaceae</taxon>
        <taxon>Utricularia</taxon>
    </lineage>
</organism>
<sequence length="85" mass="9986">MSGIIISVRIIKSSELQLKHSPQTQSESPTRDLRLSRRKKNTKHDGHLIYISFVARRPKYHLVGKLADLRQEEKLCHSWWFCITS</sequence>
<dbReference type="AlphaFoldDB" id="A0A1Y0B097"/>
<evidence type="ECO:0000313" key="2">
    <source>
        <dbReference type="EMBL" id="ART30837.1"/>
    </source>
</evidence>
<gene>
    <name evidence="2" type="ORF">AEK19_MT0581</name>
</gene>
<keyword evidence="2" id="KW-0496">Mitochondrion</keyword>
<proteinExistence type="predicted"/>
<reference evidence="2" key="1">
    <citation type="submission" date="2017-03" db="EMBL/GenBank/DDBJ databases">
        <title>The mitochondrial genome of the carnivorous plant Utricularia reniformis (Lentibulariaceae): structure, comparative analysis and evolutionary landmarks.</title>
        <authorList>
            <person name="Silva S.R."/>
            <person name="Alvarenga D.O."/>
            <person name="Michael T.P."/>
            <person name="Miranda V.F.O."/>
            <person name="Varani A.M."/>
        </authorList>
    </citation>
    <scope>NUCLEOTIDE SEQUENCE</scope>
</reference>
<geneLocation type="mitochondrion" evidence="2"/>
<feature type="region of interest" description="Disordered" evidence="1">
    <location>
        <begin position="17"/>
        <end position="41"/>
    </location>
</feature>
<evidence type="ECO:0000256" key="1">
    <source>
        <dbReference type="SAM" id="MobiDB-lite"/>
    </source>
</evidence>